<dbReference type="InterPro" id="IPR037027">
    <property type="entry name" value="YqgF/RNaseH-like_dom_sf"/>
</dbReference>
<dbReference type="EMBL" id="PFWY01000058">
    <property type="protein sequence ID" value="PJA40958.1"/>
    <property type="molecule type" value="Genomic_DNA"/>
</dbReference>
<gene>
    <name evidence="1" type="ORF">CO178_01270</name>
</gene>
<reference evidence="2" key="1">
    <citation type="submission" date="2017-09" db="EMBL/GenBank/DDBJ databases">
        <title>Depth-based differentiation of microbial function through sediment-hosted aquifers and enrichment of novel symbionts in the deep terrestrial subsurface.</title>
        <authorList>
            <person name="Probst A.J."/>
            <person name="Ladd B."/>
            <person name="Jarett J.K."/>
            <person name="Geller-Mcgrath D.E."/>
            <person name="Sieber C.M.K."/>
            <person name="Emerson J.B."/>
            <person name="Anantharaman K."/>
            <person name="Thomas B.C."/>
            <person name="Malmstrom R."/>
            <person name="Stieglmeier M."/>
            <person name="Klingl A."/>
            <person name="Woyke T."/>
            <person name="Ryan C.M."/>
            <person name="Banfield J.F."/>
        </authorList>
    </citation>
    <scope>NUCLEOTIDE SEQUENCE [LARGE SCALE GENOMIC DNA]</scope>
</reference>
<dbReference type="InterPro" id="IPR012337">
    <property type="entry name" value="RNaseH-like_sf"/>
</dbReference>
<accession>A0A2M7X485</accession>
<dbReference type="Pfam" id="PF03652">
    <property type="entry name" value="RuvX"/>
    <property type="match status" value="1"/>
</dbReference>
<organism evidence="1 2">
    <name type="scientific">candidate division WWE3 bacterium CG_4_9_14_3_um_filter_34_6</name>
    <dbReference type="NCBI Taxonomy" id="1975079"/>
    <lineage>
        <taxon>Bacteria</taxon>
        <taxon>Katanobacteria</taxon>
    </lineage>
</organism>
<feature type="non-terminal residue" evidence="1">
    <location>
        <position position="1"/>
    </location>
</feature>
<protein>
    <recommendedName>
        <fullName evidence="3">Holliday junction resolvase RuvX</fullName>
    </recommendedName>
</protein>
<dbReference type="AlphaFoldDB" id="A0A2M7X485"/>
<dbReference type="SUPFAM" id="SSF53098">
    <property type="entry name" value="Ribonuclease H-like"/>
    <property type="match status" value="1"/>
</dbReference>
<dbReference type="GO" id="GO:0006364">
    <property type="term" value="P:rRNA processing"/>
    <property type="evidence" value="ECO:0007669"/>
    <property type="project" value="InterPro"/>
</dbReference>
<proteinExistence type="predicted"/>
<sequence>LEAESISRISKIIEEENIDIVVFGLPLLNGKETKSSKQVKRYSELLRKRVPDNVVFEYIDEFKTSKLSLKKSILAGISRKGRKNDHAIAACEIINRREHYK</sequence>
<evidence type="ECO:0008006" key="3">
    <source>
        <dbReference type="Google" id="ProtNLM"/>
    </source>
</evidence>
<comment type="caution">
    <text evidence="1">The sequence shown here is derived from an EMBL/GenBank/DDBJ whole genome shotgun (WGS) entry which is preliminary data.</text>
</comment>
<evidence type="ECO:0000313" key="1">
    <source>
        <dbReference type="EMBL" id="PJA40958.1"/>
    </source>
</evidence>
<dbReference type="Gene3D" id="3.30.420.140">
    <property type="entry name" value="YqgF/RNase H-like domain"/>
    <property type="match status" value="1"/>
</dbReference>
<dbReference type="Proteomes" id="UP000230683">
    <property type="component" value="Unassembled WGS sequence"/>
</dbReference>
<dbReference type="InterPro" id="IPR005227">
    <property type="entry name" value="YqgF"/>
</dbReference>
<name>A0A2M7X485_UNCKA</name>
<evidence type="ECO:0000313" key="2">
    <source>
        <dbReference type="Proteomes" id="UP000230683"/>
    </source>
</evidence>